<evidence type="ECO:0000256" key="12">
    <source>
        <dbReference type="SAM" id="Phobius"/>
    </source>
</evidence>
<keyword evidence="3" id="KW-0808">Transferase</keyword>
<keyword evidence="5 10" id="KW-1133">Transmembrane helix</keyword>
<keyword evidence="6" id="KW-0445">Lipid transport</keyword>
<keyword evidence="2" id="KW-0813">Transport</keyword>
<feature type="topological domain" description="Lumenal" evidence="10">
    <location>
        <begin position="1"/>
        <end position="19"/>
    </location>
</feature>
<comment type="caution">
    <text evidence="14">The sequence shown here is derived from an EMBL/GenBank/DDBJ whole genome shotgun (WGS) entry which is preliminary data.</text>
</comment>
<feature type="transmembrane region" description="Helical" evidence="12">
    <location>
        <begin position="712"/>
        <end position="735"/>
    </location>
</feature>
<feature type="compositionally biased region" description="Basic and acidic residues" evidence="11">
    <location>
        <begin position="804"/>
        <end position="821"/>
    </location>
</feature>
<evidence type="ECO:0000256" key="2">
    <source>
        <dbReference type="ARBA" id="ARBA00022448"/>
    </source>
</evidence>
<protein>
    <recommendedName>
        <fullName evidence="10">Maintenance of mitochondrial morphology protein 1</fullName>
    </recommendedName>
</protein>
<dbReference type="InterPro" id="IPR027537">
    <property type="entry name" value="Mmm1"/>
</dbReference>
<organism evidence="14 15">
    <name type="scientific">Achaetomium macrosporum</name>
    <dbReference type="NCBI Taxonomy" id="79813"/>
    <lineage>
        <taxon>Eukaryota</taxon>
        <taxon>Fungi</taxon>
        <taxon>Dikarya</taxon>
        <taxon>Ascomycota</taxon>
        <taxon>Pezizomycotina</taxon>
        <taxon>Sordariomycetes</taxon>
        <taxon>Sordariomycetidae</taxon>
        <taxon>Sordariales</taxon>
        <taxon>Chaetomiaceae</taxon>
        <taxon>Achaetomium</taxon>
    </lineage>
</organism>
<keyword evidence="10" id="KW-0256">Endoplasmic reticulum</keyword>
<name>A0AAN7CIV0_9PEZI</name>
<evidence type="ECO:0000256" key="10">
    <source>
        <dbReference type="HAMAP-Rule" id="MF_03103"/>
    </source>
</evidence>
<sequence>MAQDVCPAKSEPTLSFTQGFILGQISIVLLIAAFIKFFIFGDPPSPDVTASLRASERRQRTLAHKESLLSLRESNDTQQTGQQPALNKKKSSILRPGPPTLTISSILDKTYYKVDSHQPESLDWFNVLVAQTIAQFRSDAQHDDAILTSLTKALNGTSRPDFVDEIRVTELSLGEDFPIFSNCRIIPVDEDGLSAKSGNKEGARLQARMDVDLSDMITLAVETKLLLNYPKRLSAVLPVALAVSVVRFSGTLSISFIPSNPSENTPTKMTFTFLDDYRLDFSIRSLLGSRSRLQDVPKIAQLVEARLHRWFDERLKLIFSIILSYPLAGVLKRVPDARPAYKNLFSLSISLFYLVGLFDLWDGLRTMLISAGGAYAIAKFLRGSPYMPWIGFVFLMGHMSVNHIARQAANSPRSVDITGAQMVLVMKLSAFCWNVADGLLPEAELSDFQKDRRLTELPNLLDYAGFVFFFPSLLVGPAFDFAEYRRWLDTTMFEVPADIDPAKKPPTRRKRKIPRSGTPAMVKLGTSLLWIFAFLQLSTYFHHSVLLEDSYLEYGFIRRLFVMHIVGFTARTKYYGVWTMSEGACILAGLGYKGVDPATGKVSWDRLQNINPWGVELAQNTRDYLANWNINTNKWLRNYIYLRVTPQGKKPGFRASLATFTTSAFWHGFYPGYYLSFVLASFIQTVAKNLRRTFRPFFLDPKTGSPLPTKRYYDIASWLTTQVTFSFAVVPFLVLSLSESLQVWARVYFYGVIGTAGAMAFFASPAKRYLKKELEKRYAKAGVAVPGATTGKKGTEAAAAVQADGKRKEGVESSEKKKVDISRSASSDNLASREPVMGITQDLEKEFDDAMSEIRAFEAKKRK</sequence>
<dbReference type="InterPro" id="IPR019411">
    <property type="entry name" value="MMM1_dom"/>
</dbReference>
<dbReference type="InterPro" id="IPR004299">
    <property type="entry name" value="MBOAT_fam"/>
</dbReference>
<reference evidence="14" key="2">
    <citation type="submission" date="2023-05" db="EMBL/GenBank/DDBJ databases">
        <authorList>
            <consortium name="Lawrence Berkeley National Laboratory"/>
            <person name="Steindorff A."/>
            <person name="Hensen N."/>
            <person name="Bonometti L."/>
            <person name="Westerberg I."/>
            <person name="Brannstrom I.O."/>
            <person name="Guillou S."/>
            <person name="Cros-Aarteil S."/>
            <person name="Calhoun S."/>
            <person name="Haridas S."/>
            <person name="Kuo A."/>
            <person name="Mondo S."/>
            <person name="Pangilinan J."/>
            <person name="Riley R."/>
            <person name="Labutti K."/>
            <person name="Andreopoulos B."/>
            <person name="Lipzen A."/>
            <person name="Chen C."/>
            <person name="Yanf M."/>
            <person name="Daum C."/>
            <person name="Ng V."/>
            <person name="Clum A."/>
            <person name="Ohm R."/>
            <person name="Martin F."/>
            <person name="Silar P."/>
            <person name="Natvig D."/>
            <person name="Lalanne C."/>
            <person name="Gautier V."/>
            <person name="Ament-Velasquez S.L."/>
            <person name="Kruys A."/>
            <person name="Hutchinson M.I."/>
            <person name="Powell A.J."/>
            <person name="Barry K."/>
            <person name="Miller A.N."/>
            <person name="Grigoriev I.V."/>
            <person name="Debuchy R."/>
            <person name="Gladieux P."/>
            <person name="Thoren M.H."/>
            <person name="Johannesson H."/>
        </authorList>
    </citation>
    <scope>NUCLEOTIDE SEQUENCE</scope>
    <source>
        <strain evidence="14">CBS 532.94</strain>
    </source>
</reference>
<dbReference type="GO" id="GO:0032865">
    <property type="term" value="C:ERMES complex"/>
    <property type="evidence" value="ECO:0007669"/>
    <property type="project" value="UniProtKB-UniRule"/>
</dbReference>
<comment type="similarity">
    <text evidence="10">Belongs to the MMM1 family.</text>
</comment>
<dbReference type="GO" id="GO:0047184">
    <property type="term" value="F:1-acylglycerophosphocholine O-acyltransferase activity"/>
    <property type="evidence" value="ECO:0007669"/>
    <property type="project" value="TreeGrafter"/>
</dbReference>
<dbReference type="GO" id="GO:0045040">
    <property type="term" value="P:protein insertion into mitochondrial outer membrane"/>
    <property type="evidence" value="ECO:0007669"/>
    <property type="project" value="UniProtKB-UniRule"/>
</dbReference>
<evidence type="ECO:0000256" key="7">
    <source>
        <dbReference type="ARBA" id="ARBA00023121"/>
    </source>
</evidence>
<dbReference type="GO" id="GO:0030258">
    <property type="term" value="P:lipid modification"/>
    <property type="evidence" value="ECO:0007669"/>
    <property type="project" value="TreeGrafter"/>
</dbReference>
<keyword evidence="9" id="KW-0012">Acyltransferase</keyword>
<dbReference type="InterPro" id="IPR031468">
    <property type="entry name" value="SMP_LBD"/>
</dbReference>
<feature type="domain" description="SMP-LTD" evidence="13">
    <location>
        <begin position="118"/>
        <end position="328"/>
    </location>
</feature>
<feature type="transmembrane region" description="Helical" evidence="12">
    <location>
        <begin position="673"/>
        <end position="691"/>
    </location>
</feature>
<dbReference type="CDD" id="cd21671">
    <property type="entry name" value="SMP_Mmm1"/>
    <property type="match status" value="1"/>
</dbReference>
<feature type="region of interest" description="Disordered" evidence="11">
    <location>
        <begin position="794"/>
        <end position="837"/>
    </location>
</feature>
<dbReference type="PROSITE" id="PS51847">
    <property type="entry name" value="SMP"/>
    <property type="match status" value="1"/>
</dbReference>
<dbReference type="GO" id="GO:0006869">
    <property type="term" value="P:lipid transport"/>
    <property type="evidence" value="ECO:0007669"/>
    <property type="project" value="UniProtKB-KW"/>
</dbReference>
<dbReference type="GO" id="GO:0003841">
    <property type="term" value="F:1-acylglycerol-3-phosphate O-acyltransferase activity"/>
    <property type="evidence" value="ECO:0007669"/>
    <property type="project" value="TreeGrafter"/>
</dbReference>
<dbReference type="Pfam" id="PF03062">
    <property type="entry name" value="MBOAT"/>
    <property type="match status" value="1"/>
</dbReference>
<feature type="topological domain" description="Cytoplasmic" evidence="10">
    <location>
        <begin position="41"/>
        <end position="863"/>
    </location>
</feature>
<dbReference type="EMBL" id="MU860006">
    <property type="protein sequence ID" value="KAK4242590.1"/>
    <property type="molecule type" value="Genomic_DNA"/>
</dbReference>
<evidence type="ECO:0000313" key="14">
    <source>
        <dbReference type="EMBL" id="KAK4242590.1"/>
    </source>
</evidence>
<dbReference type="InterPro" id="IPR049941">
    <property type="entry name" value="LPLAT_7/PORCN-like"/>
</dbReference>
<accession>A0AAN7CIV0</accession>
<keyword evidence="8 10" id="KW-0472">Membrane</keyword>
<proteinExistence type="inferred from homology"/>
<dbReference type="GO" id="GO:0046474">
    <property type="term" value="P:glycerophospholipid biosynthetic process"/>
    <property type="evidence" value="ECO:0007669"/>
    <property type="project" value="TreeGrafter"/>
</dbReference>
<evidence type="ECO:0000256" key="5">
    <source>
        <dbReference type="ARBA" id="ARBA00022989"/>
    </source>
</evidence>
<dbReference type="PANTHER" id="PTHR13906">
    <property type="entry name" value="PORCUPINE"/>
    <property type="match status" value="1"/>
</dbReference>
<evidence type="ECO:0000256" key="1">
    <source>
        <dbReference type="ARBA" id="ARBA00004141"/>
    </source>
</evidence>
<keyword evidence="7" id="KW-0446">Lipid-binding</keyword>
<dbReference type="Pfam" id="PF10296">
    <property type="entry name" value="MMM1"/>
    <property type="match status" value="1"/>
</dbReference>
<evidence type="ECO:0000256" key="3">
    <source>
        <dbReference type="ARBA" id="ARBA00022679"/>
    </source>
</evidence>
<comment type="function">
    <text evidence="10">Component of the ERMES/MDM complex, which serves as a molecular tether to connect the endoplasmic reticulum (ER) and mitochondria. Components of this complex are involved in the control of mitochondrial shape and protein biogenesis, and function in nonvesicular lipid trafficking between the ER and mitochondria. The MDM12-MMM1 subcomplex functions in the major beta-barrel assembly pathway that is responsible for biogenesis of all outer membrane beta-barrel proteins, and acts in a late step after the SAM complex. The MDM10-MDM12-MMM1 subcomplex further acts in the TOM40-specific pathway after the action of the MDM12-MMM1 complex. Essential for establishing and maintaining the structure of mitochondria and maintenance of mtDNA nucleoids.</text>
</comment>
<keyword evidence="4 10" id="KW-0812">Transmembrane</keyword>
<evidence type="ECO:0000256" key="9">
    <source>
        <dbReference type="ARBA" id="ARBA00023315"/>
    </source>
</evidence>
<gene>
    <name evidence="10" type="primary">MMM1</name>
    <name evidence="14" type="ORF">C8A03DRAFT_40087</name>
</gene>
<feature type="region of interest" description="Disordered" evidence="11">
    <location>
        <begin position="66"/>
        <end position="97"/>
    </location>
</feature>
<dbReference type="GO" id="GO:0005789">
    <property type="term" value="C:endoplasmic reticulum membrane"/>
    <property type="evidence" value="ECO:0007669"/>
    <property type="project" value="UniProtKB-SubCell"/>
</dbReference>
<evidence type="ECO:0000259" key="13">
    <source>
        <dbReference type="PROSITE" id="PS51847"/>
    </source>
</evidence>
<evidence type="ECO:0000256" key="4">
    <source>
        <dbReference type="ARBA" id="ARBA00022692"/>
    </source>
</evidence>
<dbReference type="HAMAP" id="MF_03103">
    <property type="entry name" value="Mmm1"/>
    <property type="match status" value="1"/>
</dbReference>
<comment type="subcellular location">
    <subcellularLocation>
        <location evidence="10">Endoplasmic reticulum membrane</location>
        <topology evidence="10">Single-pass type I membrane protein</topology>
    </subcellularLocation>
    <subcellularLocation>
        <location evidence="1">Membrane</location>
        <topology evidence="1">Multi-pass membrane protein</topology>
    </subcellularLocation>
    <text evidence="10">The ERMES/MDM complex localizes to a few discrete foci (around 10 per single cell), that represent mitochondria-endoplasmic reticulum junctions. These foci are often found next to mtDNA nucleoids.</text>
</comment>
<dbReference type="GO" id="GO:0008289">
    <property type="term" value="F:lipid binding"/>
    <property type="evidence" value="ECO:0007669"/>
    <property type="project" value="UniProtKB-KW"/>
</dbReference>
<feature type="transmembrane region" description="Helical" evidence="12">
    <location>
        <begin position="747"/>
        <end position="766"/>
    </location>
</feature>
<keyword evidence="15" id="KW-1185">Reference proteome</keyword>
<evidence type="ECO:0000256" key="11">
    <source>
        <dbReference type="SAM" id="MobiDB-lite"/>
    </source>
</evidence>
<evidence type="ECO:0000313" key="15">
    <source>
        <dbReference type="Proteomes" id="UP001303760"/>
    </source>
</evidence>
<dbReference type="Proteomes" id="UP001303760">
    <property type="component" value="Unassembled WGS sequence"/>
</dbReference>
<evidence type="ECO:0000256" key="6">
    <source>
        <dbReference type="ARBA" id="ARBA00023055"/>
    </source>
</evidence>
<evidence type="ECO:0000256" key="8">
    <source>
        <dbReference type="ARBA" id="ARBA00023136"/>
    </source>
</evidence>
<dbReference type="AlphaFoldDB" id="A0AAN7CIV0"/>
<feature type="transmembrane region" description="Helical" evidence="12">
    <location>
        <begin position="20"/>
        <end position="39"/>
    </location>
</feature>
<comment type="subunit">
    <text evidence="10">Homodimer. Component of the ER-mitochondria encounter structure (ERMES) or MDM complex, composed of MMM1, MDM10, MDM12 and MDM34. A MMM1 homodimer associates with one molecule of MDM12 on each side in a pairwise head-to-tail manner, and the SMP-LTD domains of MMM1 and MDM12 generate a continuous hydrophobic tunnel for phospholipid trafficking.</text>
</comment>
<dbReference type="PANTHER" id="PTHR13906:SF4">
    <property type="entry name" value="LYSOPHOSPHOLIPID ACYLTRANSFERASE 6"/>
    <property type="match status" value="1"/>
</dbReference>
<reference evidence="14" key="1">
    <citation type="journal article" date="2023" name="Mol. Phylogenet. Evol.">
        <title>Genome-scale phylogeny and comparative genomics of the fungal order Sordariales.</title>
        <authorList>
            <person name="Hensen N."/>
            <person name="Bonometti L."/>
            <person name="Westerberg I."/>
            <person name="Brannstrom I.O."/>
            <person name="Guillou S."/>
            <person name="Cros-Aarteil S."/>
            <person name="Calhoun S."/>
            <person name="Haridas S."/>
            <person name="Kuo A."/>
            <person name="Mondo S."/>
            <person name="Pangilinan J."/>
            <person name="Riley R."/>
            <person name="LaButti K."/>
            <person name="Andreopoulos B."/>
            <person name="Lipzen A."/>
            <person name="Chen C."/>
            <person name="Yan M."/>
            <person name="Daum C."/>
            <person name="Ng V."/>
            <person name="Clum A."/>
            <person name="Steindorff A."/>
            <person name="Ohm R.A."/>
            <person name="Martin F."/>
            <person name="Silar P."/>
            <person name="Natvig D.O."/>
            <person name="Lalanne C."/>
            <person name="Gautier V."/>
            <person name="Ament-Velasquez S.L."/>
            <person name="Kruys A."/>
            <person name="Hutchinson M.I."/>
            <person name="Powell A.J."/>
            <person name="Barry K."/>
            <person name="Miller A.N."/>
            <person name="Grigoriev I.V."/>
            <person name="Debuchy R."/>
            <person name="Gladieux P."/>
            <person name="Hiltunen Thoren M."/>
            <person name="Johannesson H."/>
        </authorList>
    </citation>
    <scope>NUCLEOTIDE SEQUENCE</scope>
    <source>
        <strain evidence="14">CBS 532.94</strain>
    </source>
</reference>
<feature type="compositionally biased region" description="Polar residues" evidence="11">
    <location>
        <begin position="76"/>
        <end position="85"/>
    </location>
</feature>